<evidence type="ECO:0000313" key="1">
    <source>
        <dbReference type="EMBL" id="MBB4149084.1"/>
    </source>
</evidence>
<keyword evidence="2" id="KW-1185">Reference proteome</keyword>
<reference evidence="1 2" key="1">
    <citation type="submission" date="2020-08" db="EMBL/GenBank/DDBJ databases">
        <title>Genomic Encyclopedia of Type Strains, Phase IV (KMG-IV): sequencing the most valuable type-strain genomes for metagenomic binning, comparative biology and taxonomic classification.</title>
        <authorList>
            <person name="Goeker M."/>
        </authorList>
    </citation>
    <scope>NUCLEOTIDE SEQUENCE [LARGE SCALE GENOMIC DNA]</scope>
    <source>
        <strain evidence="1 2">DSM 19371</strain>
    </source>
</reference>
<gene>
    <name evidence="1" type="ORF">GGQ90_002873</name>
</gene>
<dbReference type="EMBL" id="JACIEU010000011">
    <property type="protein sequence ID" value="MBB4149084.1"/>
    <property type="molecule type" value="Genomic_DNA"/>
</dbReference>
<evidence type="ECO:0008006" key="3">
    <source>
        <dbReference type="Google" id="ProtNLM"/>
    </source>
</evidence>
<dbReference type="Gene3D" id="1.10.287.110">
    <property type="entry name" value="DnaJ domain"/>
    <property type="match status" value="1"/>
</dbReference>
<protein>
    <recommendedName>
        <fullName evidence="3">J domain-containing protein</fullName>
    </recommendedName>
</protein>
<sequence length="208" mass="23014">MSVDIAPGYPLDWPTARPRTAKPKPALFRHDGRSLTLTTAKRRLSEQLTAMTRSGQKWRTTDIILTCNIRYTASGARDQKLSRRDPDDAGVALYFDLDGRPHVLACDRWDTVQDNIAAIAAHIEALRGQERWGVADLQQAFAGHMALPRPSPWWEILQVARDATLAEIGAAYRAPAKSAHPNAGGDRAAWDRLSAAFEEAKKARATHP</sequence>
<dbReference type="CDD" id="cd06257">
    <property type="entry name" value="DnaJ"/>
    <property type="match status" value="1"/>
</dbReference>
<name>A0A7W6PWD3_9SPHN</name>
<evidence type="ECO:0000313" key="2">
    <source>
        <dbReference type="Proteomes" id="UP000590524"/>
    </source>
</evidence>
<dbReference type="AlphaFoldDB" id="A0A7W6PWD3"/>
<dbReference type="SUPFAM" id="SSF46565">
    <property type="entry name" value="Chaperone J-domain"/>
    <property type="match status" value="1"/>
</dbReference>
<dbReference type="InterPro" id="IPR036869">
    <property type="entry name" value="J_dom_sf"/>
</dbReference>
<organism evidence="1 2">
    <name type="scientific">Sphingobium scionense</name>
    <dbReference type="NCBI Taxonomy" id="1404341"/>
    <lineage>
        <taxon>Bacteria</taxon>
        <taxon>Pseudomonadati</taxon>
        <taxon>Pseudomonadota</taxon>
        <taxon>Alphaproteobacteria</taxon>
        <taxon>Sphingomonadales</taxon>
        <taxon>Sphingomonadaceae</taxon>
        <taxon>Sphingobium</taxon>
    </lineage>
</organism>
<accession>A0A7W6PWD3</accession>
<proteinExistence type="predicted"/>
<comment type="caution">
    <text evidence="1">The sequence shown here is derived from an EMBL/GenBank/DDBJ whole genome shotgun (WGS) entry which is preliminary data.</text>
</comment>
<dbReference type="InterPro" id="IPR001623">
    <property type="entry name" value="DnaJ_domain"/>
</dbReference>
<dbReference type="RefSeq" id="WP_188082731.1">
    <property type="nucleotide sequence ID" value="NZ_JACIEU010000011.1"/>
</dbReference>
<dbReference type="Proteomes" id="UP000590524">
    <property type="component" value="Unassembled WGS sequence"/>
</dbReference>